<evidence type="ECO:0000313" key="2">
    <source>
        <dbReference type="Proteomes" id="UP001607302"/>
    </source>
</evidence>
<dbReference type="AlphaFoldDB" id="A0ABD2C7W6"/>
<protein>
    <submittedName>
        <fullName evidence="1">Uncharacterized protein</fullName>
    </submittedName>
</protein>
<organism evidence="1 2">
    <name type="scientific">Vespula squamosa</name>
    <name type="common">Southern yellow jacket</name>
    <name type="synonym">Wasp</name>
    <dbReference type="NCBI Taxonomy" id="30214"/>
    <lineage>
        <taxon>Eukaryota</taxon>
        <taxon>Metazoa</taxon>
        <taxon>Ecdysozoa</taxon>
        <taxon>Arthropoda</taxon>
        <taxon>Hexapoda</taxon>
        <taxon>Insecta</taxon>
        <taxon>Pterygota</taxon>
        <taxon>Neoptera</taxon>
        <taxon>Endopterygota</taxon>
        <taxon>Hymenoptera</taxon>
        <taxon>Apocrita</taxon>
        <taxon>Aculeata</taxon>
        <taxon>Vespoidea</taxon>
        <taxon>Vespidae</taxon>
        <taxon>Vespinae</taxon>
        <taxon>Vespula</taxon>
    </lineage>
</organism>
<gene>
    <name evidence="1" type="ORF">V1478_000559</name>
</gene>
<comment type="caution">
    <text evidence="1">The sequence shown here is derived from an EMBL/GenBank/DDBJ whole genome shotgun (WGS) entry which is preliminary data.</text>
</comment>
<accession>A0ABD2C7W6</accession>
<proteinExistence type="predicted"/>
<name>A0ABD2C7W6_VESSQ</name>
<dbReference type="Proteomes" id="UP001607302">
    <property type="component" value="Unassembled WGS sequence"/>
</dbReference>
<sequence length="77" mass="9174">MLNLLFKSGTFLLLKESEHLQVIIKLDPDLIMLLTYIAQNQINHLICRNKVLILLLKYYTKTYLYFCTSIQQKQKIK</sequence>
<reference evidence="1 2" key="1">
    <citation type="journal article" date="2024" name="Ann. Entomol. Soc. Am.">
        <title>Genomic analyses of the southern and eastern yellowjacket wasps (Hymenoptera: Vespidae) reveal evolutionary signatures of social life.</title>
        <authorList>
            <person name="Catto M.A."/>
            <person name="Caine P.B."/>
            <person name="Orr S.E."/>
            <person name="Hunt B.G."/>
            <person name="Goodisman M.A.D."/>
        </authorList>
    </citation>
    <scope>NUCLEOTIDE SEQUENCE [LARGE SCALE GENOMIC DNA]</scope>
    <source>
        <strain evidence="1">233</strain>
        <tissue evidence="1">Head and thorax</tissue>
    </source>
</reference>
<keyword evidence="2" id="KW-1185">Reference proteome</keyword>
<evidence type="ECO:0000313" key="1">
    <source>
        <dbReference type="EMBL" id="KAL2740418.1"/>
    </source>
</evidence>
<dbReference type="EMBL" id="JAUDFV010000020">
    <property type="protein sequence ID" value="KAL2740418.1"/>
    <property type="molecule type" value="Genomic_DNA"/>
</dbReference>